<sequence length="56" mass="6406">MKISSTTTPFHVKQPYIRHHAIQLLKNNVSFAEVANYFHVTTCAIYKYISLHQGSA</sequence>
<reference evidence="1 2" key="1">
    <citation type="journal article" date="2013" name="Genome Biol.">
        <title>Genomic analysis reveals key aspects of prokaryotic symbiosis in the phototrophic consortium "Chlorochromatium aggregatum".</title>
        <authorList>
            <person name="Liu Z."/>
            <person name="Muller J."/>
            <person name="Li T."/>
            <person name="Alvey R.M."/>
            <person name="Vogl K."/>
            <person name="Frigaard N.U."/>
            <person name="Rockwell N.C."/>
            <person name="Boyd E.S."/>
            <person name="Tomsho L.P."/>
            <person name="Schuster S.C."/>
            <person name="Henke P."/>
            <person name="Rohde M."/>
            <person name="Overmann J."/>
            <person name="Bryant D.A."/>
        </authorList>
    </citation>
    <scope>NUCLEOTIDE SEQUENCE [LARGE SCALE GENOMIC DNA]</scope>
    <source>
        <strain evidence="1">CR</strain>
    </source>
</reference>
<evidence type="ECO:0000313" key="1">
    <source>
        <dbReference type="EMBL" id="AGX87452.1"/>
    </source>
</evidence>
<evidence type="ECO:0008006" key="3">
    <source>
        <dbReference type="Google" id="ProtNLM"/>
    </source>
</evidence>
<evidence type="ECO:0000313" key="2">
    <source>
        <dbReference type="Proteomes" id="UP000017184"/>
    </source>
</evidence>
<dbReference type="KEGG" id="cbx:Cenrod_1365"/>
<gene>
    <name evidence="1" type="ORF">Cenrod_1365</name>
</gene>
<protein>
    <recommendedName>
        <fullName evidence="3">Resolvase HTH domain-containing protein</fullName>
    </recommendedName>
</protein>
<dbReference type="AlphaFoldDB" id="U5N7U0"/>
<dbReference type="EMBL" id="CP004885">
    <property type="protein sequence ID" value="AGX87452.1"/>
    <property type="molecule type" value="Genomic_DNA"/>
</dbReference>
<keyword evidence="2" id="KW-1185">Reference proteome</keyword>
<dbReference type="HOGENOM" id="CLU_3005632_0_0_4"/>
<accession>U5N7U0</accession>
<proteinExistence type="predicted"/>
<dbReference type="Proteomes" id="UP000017184">
    <property type="component" value="Chromosome"/>
</dbReference>
<name>U5N7U0_9BURK</name>
<organism evidence="1 2">
    <name type="scientific">Candidatus Symbiobacter mobilis CR</name>
    <dbReference type="NCBI Taxonomy" id="946483"/>
    <lineage>
        <taxon>Bacteria</taxon>
        <taxon>Pseudomonadati</taxon>
        <taxon>Pseudomonadota</taxon>
        <taxon>Betaproteobacteria</taxon>
        <taxon>Burkholderiales</taxon>
        <taxon>Comamonadaceae</taxon>
    </lineage>
</organism>